<protein>
    <submittedName>
        <fullName evidence="1">Uncharacterized protein</fullName>
    </submittedName>
</protein>
<dbReference type="EMBL" id="JACEEZ010014106">
    <property type="protein sequence ID" value="KAG0719709.1"/>
    <property type="molecule type" value="Genomic_DNA"/>
</dbReference>
<organism evidence="1 2">
    <name type="scientific">Chionoecetes opilio</name>
    <name type="common">Atlantic snow crab</name>
    <name type="synonym">Cancer opilio</name>
    <dbReference type="NCBI Taxonomy" id="41210"/>
    <lineage>
        <taxon>Eukaryota</taxon>
        <taxon>Metazoa</taxon>
        <taxon>Ecdysozoa</taxon>
        <taxon>Arthropoda</taxon>
        <taxon>Crustacea</taxon>
        <taxon>Multicrustacea</taxon>
        <taxon>Malacostraca</taxon>
        <taxon>Eumalacostraca</taxon>
        <taxon>Eucarida</taxon>
        <taxon>Decapoda</taxon>
        <taxon>Pleocyemata</taxon>
        <taxon>Brachyura</taxon>
        <taxon>Eubrachyura</taxon>
        <taxon>Majoidea</taxon>
        <taxon>Majidae</taxon>
        <taxon>Chionoecetes</taxon>
    </lineage>
</organism>
<dbReference type="AlphaFoldDB" id="A0A8J4YBB9"/>
<gene>
    <name evidence="1" type="ORF">GWK47_049938</name>
</gene>
<evidence type="ECO:0000313" key="2">
    <source>
        <dbReference type="Proteomes" id="UP000770661"/>
    </source>
</evidence>
<dbReference type="Proteomes" id="UP000770661">
    <property type="component" value="Unassembled WGS sequence"/>
</dbReference>
<accession>A0A8J4YBB9</accession>
<comment type="caution">
    <text evidence="1">The sequence shown here is derived from an EMBL/GenBank/DDBJ whole genome shotgun (WGS) entry which is preliminary data.</text>
</comment>
<sequence>MRWKDKVKEYLCERGVSRGQAFEQERRECLDRERWRLCCGHSLGERSRRERGFFHASAATKNKMLREAFKEKVLPGDKSVRKYTGFLAKIILNGIFKMIQKKVVKINYWKEPKHFNNKSK</sequence>
<proteinExistence type="predicted"/>
<reference evidence="1" key="1">
    <citation type="submission" date="2020-07" db="EMBL/GenBank/DDBJ databases">
        <title>The High-quality genome of the commercially important snow crab, Chionoecetes opilio.</title>
        <authorList>
            <person name="Jeong J.-H."/>
            <person name="Ryu S."/>
        </authorList>
    </citation>
    <scope>NUCLEOTIDE SEQUENCE</scope>
    <source>
        <strain evidence="1">MADBK_172401_WGS</strain>
        <tissue evidence="1">Digestive gland</tissue>
    </source>
</reference>
<evidence type="ECO:0000313" key="1">
    <source>
        <dbReference type="EMBL" id="KAG0719709.1"/>
    </source>
</evidence>
<keyword evidence="2" id="KW-1185">Reference proteome</keyword>
<name>A0A8J4YBB9_CHIOP</name>